<dbReference type="AlphaFoldDB" id="A0A2S6H0E3"/>
<dbReference type="OrthoDB" id="3672399at2"/>
<dbReference type="EMBL" id="PTIX01000001">
    <property type="protein sequence ID" value="PPK70943.1"/>
    <property type="molecule type" value="Genomic_DNA"/>
</dbReference>
<dbReference type="PROSITE" id="PS51371">
    <property type="entry name" value="CBS"/>
    <property type="match status" value="2"/>
</dbReference>
<dbReference type="CDD" id="cd04586">
    <property type="entry name" value="CBS_pair_BON_assoc"/>
    <property type="match status" value="1"/>
</dbReference>
<dbReference type="InterPro" id="IPR000644">
    <property type="entry name" value="CBS_dom"/>
</dbReference>
<sequence length="234" mass="25576">MRHHTIAEVMSRDPATARVDTGFAELVRLMAARSVSALPVLDEDGRVLGVVSEADLLAKESVQERPHAISALLRRHAERVRARGTTAGELMSSPAVTIAPEATIPHGARMMVDRRVKLLPVIDPDARLLGVVSRSDLLKMFSRPDSEILTEIADEVFMRGLGIGTEGVRITLAGGIVTLEGRVERRSWATVADALTRQIDGVVDVHTLLDYDWDDAAITIPEAMVVDITHEPRR</sequence>
<keyword evidence="6" id="KW-1185">Reference proteome</keyword>
<evidence type="ECO:0000256" key="1">
    <source>
        <dbReference type="ARBA" id="ARBA00023122"/>
    </source>
</evidence>
<feature type="domain" description="CBS" evidence="4">
    <location>
        <begin position="91"/>
        <end position="147"/>
    </location>
</feature>
<comment type="caution">
    <text evidence="5">The sequence shown here is derived from an EMBL/GenBank/DDBJ whole genome shotgun (WGS) entry which is preliminary data.</text>
</comment>
<dbReference type="Gene3D" id="3.10.580.10">
    <property type="entry name" value="CBS-domain"/>
    <property type="match status" value="1"/>
</dbReference>
<protein>
    <submittedName>
        <fullName evidence="5">BON domain-containing protein</fullName>
    </submittedName>
</protein>
<proteinExistence type="predicted"/>
<dbReference type="InterPro" id="IPR046342">
    <property type="entry name" value="CBS_dom_sf"/>
</dbReference>
<dbReference type="PROSITE" id="PS50914">
    <property type="entry name" value="BON"/>
    <property type="match status" value="1"/>
</dbReference>
<dbReference type="PANTHER" id="PTHR43080">
    <property type="entry name" value="CBS DOMAIN-CONTAINING PROTEIN CBSX3, MITOCHONDRIAL"/>
    <property type="match status" value="1"/>
</dbReference>
<evidence type="ECO:0000259" key="3">
    <source>
        <dbReference type="PROSITE" id="PS50914"/>
    </source>
</evidence>
<keyword evidence="1 2" id="KW-0129">CBS domain</keyword>
<evidence type="ECO:0000313" key="6">
    <source>
        <dbReference type="Proteomes" id="UP000239203"/>
    </source>
</evidence>
<dbReference type="InterPro" id="IPR017080">
    <property type="entry name" value="UCP036990_CBS_BON"/>
</dbReference>
<dbReference type="RefSeq" id="WP_104475858.1">
    <property type="nucleotide sequence ID" value="NZ_CP154825.1"/>
</dbReference>
<evidence type="ECO:0000259" key="4">
    <source>
        <dbReference type="PROSITE" id="PS51371"/>
    </source>
</evidence>
<dbReference type="InterPro" id="IPR007055">
    <property type="entry name" value="BON_dom"/>
</dbReference>
<dbReference type="SMART" id="SM00116">
    <property type="entry name" value="CBS"/>
    <property type="match status" value="2"/>
</dbReference>
<feature type="domain" description="BON" evidence="3">
    <location>
        <begin position="145"/>
        <end position="213"/>
    </location>
</feature>
<evidence type="ECO:0000256" key="2">
    <source>
        <dbReference type="PROSITE-ProRule" id="PRU00703"/>
    </source>
</evidence>
<dbReference type="Pfam" id="PF04972">
    <property type="entry name" value="BON"/>
    <property type="match status" value="1"/>
</dbReference>
<dbReference type="Pfam" id="PF00571">
    <property type="entry name" value="CBS"/>
    <property type="match status" value="2"/>
</dbReference>
<name>A0A2S6H0E3_9PSEU</name>
<gene>
    <name evidence="5" type="ORF">CLV40_101129</name>
</gene>
<feature type="domain" description="CBS" evidence="4">
    <location>
        <begin position="10"/>
        <end position="69"/>
    </location>
</feature>
<dbReference type="InterPro" id="IPR051257">
    <property type="entry name" value="Diverse_CBS-Domain"/>
</dbReference>
<reference evidence="5 6" key="1">
    <citation type="submission" date="2018-02" db="EMBL/GenBank/DDBJ databases">
        <title>Genomic Encyclopedia of Archaeal and Bacterial Type Strains, Phase II (KMG-II): from individual species to whole genera.</title>
        <authorList>
            <person name="Goeker M."/>
        </authorList>
    </citation>
    <scope>NUCLEOTIDE SEQUENCE [LARGE SCALE GENOMIC DNA]</scope>
    <source>
        <strain evidence="5 6">YU 961-1</strain>
    </source>
</reference>
<dbReference type="PANTHER" id="PTHR43080:SF29">
    <property type="entry name" value="OS02G0818000 PROTEIN"/>
    <property type="match status" value="1"/>
</dbReference>
<accession>A0A2S6H0E3</accession>
<dbReference type="SUPFAM" id="SSF54631">
    <property type="entry name" value="CBS-domain pair"/>
    <property type="match status" value="1"/>
</dbReference>
<organism evidence="5 6">
    <name type="scientific">Actinokineospora auranticolor</name>
    <dbReference type="NCBI Taxonomy" id="155976"/>
    <lineage>
        <taxon>Bacteria</taxon>
        <taxon>Bacillati</taxon>
        <taxon>Actinomycetota</taxon>
        <taxon>Actinomycetes</taxon>
        <taxon>Pseudonocardiales</taxon>
        <taxon>Pseudonocardiaceae</taxon>
        <taxon>Actinokineospora</taxon>
    </lineage>
</organism>
<dbReference type="PIRSF" id="PIRSF036990">
    <property type="entry name" value="UCP036990_CBS_BON"/>
    <property type="match status" value="1"/>
</dbReference>
<evidence type="ECO:0000313" key="5">
    <source>
        <dbReference type="EMBL" id="PPK70943.1"/>
    </source>
</evidence>
<dbReference type="Proteomes" id="UP000239203">
    <property type="component" value="Unassembled WGS sequence"/>
</dbReference>